<dbReference type="AlphaFoldDB" id="A0A918HRK0"/>
<accession>A0A918HRK0</accession>
<dbReference type="PANTHER" id="PTHR30007">
    <property type="entry name" value="PHP DOMAIN PROTEIN"/>
    <property type="match status" value="1"/>
</dbReference>
<dbReference type="GO" id="GO:0004803">
    <property type="term" value="F:transposase activity"/>
    <property type="evidence" value="ECO:0007669"/>
    <property type="project" value="InterPro"/>
</dbReference>
<dbReference type="Pfam" id="PF01609">
    <property type="entry name" value="DDE_Tnp_1"/>
    <property type="match status" value="1"/>
</dbReference>
<comment type="caution">
    <text evidence="2">The sequence shown here is derived from an EMBL/GenBank/DDBJ whole genome shotgun (WGS) entry which is preliminary data.</text>
</comment>
<dbReference type="Proteomes" id="UP000646776">
    <property type="component" value="Unassembled WGS sequence"/>
</dbReference>
<dbReference type="GO" id="GO:0003677">
    <property type="term" value="F:DNA binding"/>
    <property type="evidence" value="ECO:0007669"/>
    <property type="project" value="InterPro"/>
</dbReference>
<evidence type="ECO:0000259" key="1">
    <source>
        <dbReference type="Pfam" id="PF01609"/>
    </source>
</evidence>
<dbReference type="PANTHER" id="PTHR30007:SF0">
    <property type="entry name" value="TRANSPOSASE"/>
    <property type="match status" value="1"/>
</dbReference>
<proteinExistence type="predicted"/>
<gene>
    <name evidence="2" type="ORF">GCM10010226_92300</name>
</gene>
<reference evidence="2" key="1">
    <citation type="journal article" date="2014" name="Int. J. Syst. Evol. Microbiol.">
        <title>Complete genome sequence of Corynebacterium casei LMG S-19264T (=DSM 44701T), isolated from a smear-ripened cheese.</title>
        <authorList>
            <consortium name="US DOE Joint Genome Institute (JGI-PGF)"/>
            <person name="Walter F."/>
            <person name="Albersmeier A."/>
            <person name="Kalinowski J."/>
            <person name="Ruckert C."/>
        </authorList>
    </citation>
    <scope>NUCLEOTIDE SEQUENCE</scope>
    <source>
        <strain evidence="2">JCM 4125</strain>
    </source>
</reference>
<reference evidence="2" key="2">
    <citation type="submission" date="2020-09" db="EMBL/GenBank/DDBJ databases">
        <authorList>
            <person name="Sun Q."/>
            <person name="Ohkuma M."/>
        </authorList>
    </citation>
    <scope>NUCLEOTIDE SEQUENCE</scope>
    <source>
        <strain evidence="2">JCM 4125</strain>
    </source>
</reference>
<dbReference type="InterPro" id="IPR002559">
    <property type="entry name" value="Transposase_11"/>
</dbReference>
<dbReference type="NCBIfam" id="NF033580">
    <property type="entry name" value="transpos_IS5_3"/>
    <property type="match status" value="1"/>
</dbReference>
<keyword evidence="3" id="KW-1185">Reference proteome</keyword>
<feature type="domain" description="Transposase IS4-like" evidence="1">
    <location>
        <begin position="22"/>
        <end position="175"/>
    </location>
</feature>
<sequence>MFTQLNGLLRQLLRQKEGRDAEPSACVIDAQSVKTSTSVHASSQGIDAGKRIVGRKRNIVTDTIGLLLSVLVTAASVQDSVAGTQLLDQVAAEHPRIRKVWVDGGYRQHLVEHAATLGIDMQITQRKPGTTGFTPIPKRWAVERTYGWLMLHRRLARDYETLPAHSEAMIHIAMADLMTRRLTSENTISWRDPTPQTKR</sequence>
<name>A0A918HRK0_9ACTN</name>
<protein>
    <recommendedName>
        <fullName evidence="1">Transposase IS4-like domain-containing protein</fullName>
    </recommendedName>
</protein>
<evidence type="ECO:0000313" key="3">
    <source>
        <dbReference type="Proteomes" id="UP000646776"/>
    </source>
</evidence>
<evidence type="ECO:0000313" key="2">
    <source>
        <dbReference type="EMBL" id="GGU01230.1"/>
    </source>
</evidence>
<dbReference type="EMBL" id="BMSA01000076">
    <property type="protein sequence ID" value="GGU01230.1"/>
    <property type="molecule type" value="Genomic_DNA"/>
</dbReference>
<dbReference type="GO" id="GO:0006313">
    <property type="term" value="P:DNA transposition"/>
    <property type="evidence" value="ECO:0007669"/>
    <property type="project" value="InterPro"/>
</dbReference>
<organism evidence="2 3">
    <name type="scientific">Streptomyces phaeofaciens</name>
    <dbReference type="NCBI Taxonomy" id="68254"/>
    <lineage>
        <taxon>Bacteria</taxon>
        <taxon>Bacillati</taxon>
        <taxon>Actinomycetota</taxon>
        <taxon>Actinomycetes</taxon>
        <taxon>Kitasatosporales</taxon>
        <taxon>Streptomycetaceae</taxon>
        <taxon>Streptomyces</taxon>
    </lineage>
</organism>